<accession>A0A229NYJ8</accession>
<comment type="caution">
    <text evidence="1">The sequence shown here is derived from an EMBL/GenBank/DDBJ whole genome shotgun (WGS) entry which is preliminary data.</text>
</comment>
<dbReference type="Proteomes" id="UP000215145">
    <property type="component" value="Unassembled WGS sequence"/>
</dbReference>
<gene>
    <name evidence="1" type="ORF">CGZ75_18315</name>
</gene>
<evidence type="ECO:0000313" key="2">
    <source>
        <dbReference type="Proteomes" id="UP000215145"/>
    </source>
</evidence>
<keyword evidence="2" id="KW-1185">Reference proteome</keyword>
<name>A0A229NYJ8_9BACL</name>
<proteinExistence type="predicted"/>
<dbReference type="AlphaFoldDB" id="A0A229NYJ8"/>
<evidence type="ECO:0000313" key="1">
    <source>
        <dbReference type="EMBL" id="OXM14824.1"/>
    </source>
</evidence>
<protein>
    <submittedName>
        <fullName evidence="1">Uncharacterized protein</fullName>
    </submittedName>
</protein>
<sequence>MSCSPCSCGRGGELTPCGRFDTLSILEALLGWQGENDFEKSTYERLFKKAPIDHEVKQEADSTSNLVFTFEVRCSCRFANLLLPVHTTFSVLNGDLFELAL</sequence>
<reference evidence="1 2" key="1">
    <citation type="submission" date="2017-07" db="EMBL/GenBank/DDBJ databases">
        <title>Paenibacillus herberti R33 genome sequencing and assembly.</title>
        <authorList>
            <person name="Su W."/>
        </authorList>
    </citation>
    <scope>NUCLEOTIDE SEQUENCE [LARGE SCALE GENOMIC DNA]</scope>
    <source>
        <strain evidence="1 2">R33</strain>
    </source>
</reference>
<organism evidence="1 2">
    <name type="scientific">Paenibacillus herberti</name>
    <dbReference type="NCBI Taxonomy" id="1619309"/>
    <lineage>
        <taxon>Bacteria</taxon>
        <taxon>Bacillati</taxon>
        <taxon>Bacillota</taxon>
        <taxon>Bacilli</taxon>
        <taxon>Bacillales</taxon>
        <taxon>Paenibacillaceae</taxon>
        <taxon>Paenibacillus</taxon>
    </lineage>
</organism>
<dbReference type="EMBL" id="NMUQ01000002">
    <property type="protein sequence ID" value="OXM14824.1"/>
    <property type="molecule type" value="Genomic_DNA"/>
</dbReference>